<dbReference type="Proteomes" id="UP001065298">
    <property type="component" value="Chromosome 4"/>
</dbReference>
<protein>
    <submittedName>
        <fullName evidence="1">Uncharacterized protein</fullName>
    </submittedName>
</protein>
<gene>
    <name evidence="1" type="ORF">NCS57_00615000</name>
</gene>
<evidence type="ECO:0000313" key="1">
    <source>
        <dbReference type="EMBL" id="KAI8671399.1"/>
    </source>
</evidence>
<accession>A0ACC0R1Y7</accession>
<proteinExistence type="predicted"/>
<keyword evidence="2" id="KW-1185">Reference proteome</keyword>
<name>A0ACC0R1Y7_9HYPO</name>
<dbReference type="EMBL" id="CM046506">
    <property type="protein sequence ID" value="KAI8671399.1"/>
    <property type="molecule type" value="Genomic_DNA"/>
</dbReference>
<reference evidence="1" key="1">
    <citation type="submission" date="2022-06" db="EMBL/GenBank/DDBJ databases">
        <title>Fusarium solani species complex genomes reveal bases of compartmentalisation and animal pathogenesis.</title>
        <authorList>
            <person name="Tsai I.J."/>
        </authorList>
    </citation>
    <scope>NUCLEOTIDE SEQUENCE</scope>
    <source>
        <strain evidence="1">Fu6.1</strain>
    </source>
</reference>
<organism evidence="1 2">
    <name type="scientific">Fusarium keratoplasticum</name>
    <dbReference type="NCBI Taxonomy" id="1328300"/>
    <lineage>
        <taxon>Eukaryota</taxon>
        <taxon>Fungi</taxon>
        <taxon>Dikarya</taxon>
        <taxon>Ascomycota</taxon>
        <taxon>Pezizomycotina</taxon>
        <taxon>Sordariomycetes</taxon>
        <taxon>Hypocreomycetidae</taxon>
        <taxon>Hypocreales</taxon>
        <taxon>Nectriaceae</taxon>
        <taxon>Fusarium</taxon>
        <taxon>Fusarium solani species complex</taxon>
    </lineage>
</organism>
<sequence length="350" mass="39063">MSRHLRARRLCSQLLRSTSKPLPTTQPCGLKAVGSSQSTNIALSQAHSYATQQAPRAPRAPKAPAARPSNSELFDISSITPGDIKTIIDMTEGTFDTLSPEEYHKVALLFQDAIKKGASPWNVKLSKEDDVPAHVLHELACILRITTKQSQLFAGALWTAASNMGYRPSTISLARELIGGGFWGKASQYRNVESRFKQIVQEGKDRNALTAEGERLYKLGMYEAAVKVLQRALGPEDSEFEWKHHCQLCLGRSYLKLGRTAEAKELLEGIEGAGSGEAAVELAQLLRTSDPDKMEQYLYTAGINGRLEMFRQLSEIEFEKEARETDKEAKKEHNLWAMEWSRLADEREKI</sequence>
<evidence type="ECO:0000313" key="2">
    <source>
        <dbReference type="Proteomes" id="UP001065298"/>
    </source>
</evidence>
<comment type="caution">
    <text evidence="1">The sequence shown here is derived from an EMBL/GenBank/DDBJ whole genome shotgun (WGS) entry which is preliminary data.</text>
</comment>